<comment type="caution">
    <text evidence="1">The sequence shown here is derived from an EMBL/GenBank/DDBJ whole genome shotgun (WGS) entry which is preliminary data.</text>
</comment>
<accession>A0A0F9HYJ3</accession>
<evidence type="ECO:0000313" key="1">
    <source>
        <dbReference type="EMBL" id="KKL80227.1"/>
    </source>
</evidence>
<name>A0A0F9HYJ3_9ZZZZ</name>
<organism evidence="1">
    <name type="scientific">marine sediment metagenome</name>
    <dbReference type="NCBI Taxonomy" id="412755"/>
    <lineage>
        <taxon>unclassified sequences</taxon>
        <taxon>metagenomes</taxon>
        <taxon>ecological metagenomes</taxon>
    </lineage>
</organism>
<proteinExistence type="predicted"/>
<reference evidence="1" key="1">
    <citation type="journal article" date="2015" name="Nature">
        <title>Complex archaea that bridge the gap between prokaryotes and eukaryotes.</title>
        <authorList>
            <person name="Spang A."/>
            <person name="Saw J.H."/>
            <person name="Jorgensen S.L."/>
            <person name="Zaremba-Niedzwiedzka K."/>
            <person name="Martijn J."/>
            <person name="Lind A.E."/>
            <person name="van Eijk R."/>
            <person name="Schleper C."/>
            <person name="Guy L."/>
            <person name="Ettema T.J."/>
        </authorList>
    </citation>
    <scope>NUCLEOTIDE SEQUENCE</scope>
</reference>
<dbReference type="AlphaFoldDB" id="A0A0F9HYJ3"/>
<protein>
    <submittedName>
        <fullName evidence="1">Uncharacterized protein</fullName>
    </submittedName>
</protein>
<sequence length="61" mass="6733">MSIISHKPDISLIAGIDSNENIIPMAVDSEGRIISSTETLIYDNDLDHVFDNSLNFINANE</sequence>
<dbReference type="EMBL" id="LAZR01022919">
    <property type="protein sequence ID" value="KKL80227.1"/>
    <property type="molecule type" value="Genomic_DNA"/>
</dbReference>
<gene>
    <name evidence="1" type="ORF">LCGC14_2006870</name>
</gene>